<dbReference type="EMBL" id="CP002631">
    <property type="protein sequence ID" value="AEB13275.1"/>
    <property type="molecule type" value="Genomic_DNA"/>
</dbReference>
<dbReference type="STRING" id="869209.Tresu_0317"/>
<dbReference type="HOGENOM" id="CLU_164600_0_0_12"/>
<sequence>MNSRMDSKLNRLRAVLAAVFIAFTVFSVFFAAAEAGHDCSGDDCPICFVIQLAEQNVKLLSLALCAAGVSLARHCFASKISFKNSYQTSFNNSLISLKTRLNN</sequence>
<keyword evidence="2" id="KW-1185">Reference proteome</keyword>
<evidence type="ECO:0000313" key="2">
    <source>
        <dbReference type="Proteomes" id="UP000006852"/>
    </source>
</evidence>
<proteinExistence type="predicted"/>
<gene>
    <name evidence="1" type="ordered locus">Tresu_0317</name>
</gene>
<organism evidence="1 2">
    <name type="scientific">Treponema succinifaciens (strain ATCC 33096 / DSM 2489 / 6091)</name>
    <dbReference type="NCBI Taxonomy" id="869209"/>
    <lineage>
        <taxon>Bacteria</taxon>
        <taxon>Pseudomonadati</taxon>
        <taxon>Spirochaetota</taxon>
        <taxon>Spirochaetia</taxon>
        <taxon>Spirochaetales</taxon>
        <taxon>Treponemataceae</taxon>
        <taxon>Treponema</taxon>
    </lineage>
</organism>
<evidence type="ECO:0000313" key="1">
    <source>
        <dbReference type="EMBL" id="AEB13275.1"/>
    </source>
</evidence>
<reference evidence="1 2" key="1">
    <citation type="journal article" date="2011" name="Stand. Genomic Sci.">
        <title>Complete genome sequence of Treponema succinifaciens type strain (6091).</title>
        <authorList>
            <person name="Han C."/>
            <person name="Gronow S."/>
            <person name="Teshima H."/>
            <person name="Lapidus A."/>
            <person name="Nolan M."/>
            <person name="Lucas S."/>
            <person name="Hammon N."/>
            <person name="Deshpande S."/>
            <person name="Cheng J.F."/>
            <person name="Zeytun A."/>
            <person name="Tapia R."/>
            <person name="Goodwin L."/>
            <person name="Pitluck S."/>
            <person name="Liolios K."/>
            <person name="Pagani I."/>
            <person name="Ivanova N."/>
            <person name="Mavromatis K."/>
            <person name="Mikhailova N."/>
            <person name="Huntemann M."/>
            <person name="Pati A."/>
            <person name="Chen A."/>
            <person name="Palaniappan K."/>
            <person name="Land M."/>
            <person name="Hauser L."/>
            <person name="Brambilla E.M."/>
            <person name="Rohde M."/>
            <person name="Goker M."/>
            <person name="Woyke T."/>
            <person name="Bristow J."/>
            <person name="Eisen J.A."/>
            <person name="Markowitz V."/>
            <person name="Hugenholtz P."/>
            <person name="Kyrpides N.C."/>
            <person name="Klenk H.P."/>
            <person name="Detter J.C."/>
        </authorList>
    </citation>
    <scope>NUCLEOTIDE SEQUENCE [LARGE SCALE GENOMIC DNA]</scope>
    <source>
        <strain evidence="2">ATCC 33096 / DSM 2489 / 6091</strain>
    </source>
</reference>
<name>F2NV40_TRES6</name>
<dbReference type="RefSeq" id="WP_013700584.1">
    <property type="nucleotide sequence ID" value="NC_015385.1"/>
</dbReference>
<dbReference type="GeneID" id="302997538"/>
<dbReference type="OrthoDB" id="1863318at2"/>
<dbReference type="Proteomes" id="UP000006852">
    <property type="component" value="Chromosome"/>
</dbReference>
<accession>F2NV40</accession>
<dbReference type="AlphaFoldDB" id="F2NV40"/>
<protein>
    <submittedName>
        <fullName evidence="1">Uncharacterized protein</fullName>
    </submittedName>
</protein>
<reference evidence="2" key="2">
    <citation type="submission" date="2011-04" db="EMBL/GenBank/DDBJ databases">
        <title>The complete genome of chromosome of Treponema succinifaciens DSM 2489.</title>
        <authorList>
            <person name="Lucas S."/>
            <person name="Copeland A."/>
            <person name="Lapidus A."/>
            <person name="Bruce D."/>
            <person name="Goodwin L."/>
            <person name="Pitluck S."/>
            <person name="Peters L."/>
            <person name="Kyrpides N."/>
            <person name="Mavromatis K."/>
            <person name="Ivanova N."/>
            <person name="Ovchinnikova G."/>
            <person name="Teshima H."/>
            <person name="Detter J.C."/>
            <person name="Tapia R."/>
            <person name="Han C."/>
            <person name="Land M."/>
            <person name="Hauser L."/>
            <person name="Markowitz V."/>
            <person name="Cheng J.-F."/>
            <person name="Hugenholtz P."/>
            <person name="Woyke T."/>
            <person name="Wu D."/>
            <person name="Gronow S."/>
            <person name="Wellnitz S."/>
            <person name="Brambilla E."/>
            <person name="Klenk H.-P."/>
            <person name="Eisen J.A."/>
        </authorList>
    </citation>
    <scope>NUCLEOTIDE SEQUENCE [LARGE SCALE GENOMIC DNA]</scope>
    <source>
        <strain evidence="2">ATCC 33096 / DSM 2489 / 6091</strain>
    </source>
</reference>
<dbReference type="KEGG" id="tsu:Tresu_0317"/>